<sequence length="143" mass="16121">MADIFRIVIKGGSGYGPVDEAFSDKVTIDCDSIRYEYTPVVESEINMPRKWTYKTSSPIFQKLFREAAAAVEVILNWEEEPFVTDLGVTSFTVTYADKTKATRDFILPGDDFKECFAIIKQMVPGCEYTPAVLLTSDDYDEEG</sequence>
<dbReference type="OrthoDB" id="2087875at2"/>
<dbReference type="RefSeq" id="WP_033523806.1">
    <property type="nucleotide sequence ID" value="NZ_JGZC01000006.1"/>
</dbReference>
<evidence type="ECO:0000313" key="2">
    <source>
        <dbReference type="Proteomes" id="UP000029060"/>
    </source>
</evidence>
<comment type="caution">
    <text evidence="1">The sequence shown here is derived from an EMBL/GenBank/DDBJ whole genome shotgun (WGS) entry which is preliminary data.</text>
</comment>
<reference evidence="1 2" key="1">
    <citation type="submission" date="2014-03" db="EMBL/GenBank/DDBJ databases">
        <title>Genomics of Bifidobacteria.</title>
        <authorList>
            <person name="Ventura M."/>
            <person name="Milani C."/>
            <person name="Lugli G.A."/>
        </authorList>
    </citation>
    <scope>NUCLEOTIDE SEQUENCE [LARGE SCALE GENOMIC DNA]</scope>
    <source>
        <strain evidence="1 2">LMG 11341</strain>
    </source>
</reference>
<gene>
    <name evidence="1" type="ORF">BMERY_0813</name>
</gene>
<keyword evidence="2" id="KW-1185">Reference proteome</keyword>
<dbReference type="EMBL" id="JGZC01000006">
    <property type="protein sequence ID" value="KFI70323.1"/>
    <property type="molecule type" value="Genomic_DNA"/>
</dbReference>
<dbReference type="AlphaFoldDB" id="A0A087BH23"/>
<accession>A0A087BH23</accession>
<name>A0A087BH23_9BIFI</name>
<organism evidence="1 2">
    <name type="scientific">Bifidobacterium merycicum</name>
    <dbReference type="NCBI Taxonomy" id="78345"/>
    <lineage>
        <taxon>Bacteria</taxon>
        <taxon>Bacillati</taxon>
        <taxon>Actinomycetota</taxon>
        <taxon>Actinomycetes</taxon>
        <taxon>Bifidobacteriales</taxon>
        <taxon>Bifidobacteriaceae</taxon>
        <taxon>Bifidobacterium</taxon>
    </lineage>
</organism>
<proteinExistence type="predicted"/>
<evidence type="ECO:0000313" key="1">
    <source>
        <dbReference type="EMBL" id="KFI70323.1"/>
    </source>
</evidence>
<dbReference type="Proteomes" id="UP000029060">
    <property type="component" value="Unassembled WGS sequence"/>
</dbReference>
<protein>
    <submittedName>
        <fullName evidence="1">Uncharacterized protein</fullName>
    </submittedName>
</protein>